<dbReference type="PANTHER" id="PTHR42792">
    <property type="entry name" value="FLAGELLIN"/>
    <property type="match status" value="1"/>
</dbReference>
<dbReference type="Pfam" id="PF00669">
    <property type="entry name" value="Flagellin_N"/>
    <property type="match status" value="1"/>
</dbReference>
<dbReference type="eggNOG" id="COG1344">
    <property type="taxonomic scope" value="Bacteria"/>
</dbReference>
<protein>
    <recommendedName>
        <fullName evidence="4">Flagellin</fullName>
    </recommendedName>
</protein>
<evidence type="ECO:0000256" key="2">
    <source>
        <dbReference type="ARBA" id="ARBA00022525"/>
    </source>
</evidence>
<evidence type="ECO:0000256" key="1">
    <source>
        <dbReference type="ARBA" id="ARBA00005709"/>
    </source>
</evidence>
<dbReference type="PRINTS" id="PR00207">
    <property type="entry name" value="FLAGELLIN"/>
</dbReference>
<dbReference type="InterPro" id="IPR046358">
    <property type="entry name" value="Flagellin_C"/>
</dbReference>
<feature type="domain" description="Flagellin N-terminal" evidence="5">
    <location>
        <begin position="5"/>
        <end position="141"/>
    </location>
</feature>
<evidence type="ECO:0000313" key="8">
    <source>
        <dbReference type="Proteomes" id="UP000001962"/>
    </source>
</evidence>
<dbReference type="Gene3D" id="2.170.280.10">
    <property type="entry name" value="f41 fragment of flagellin, middle domain"/>
    <property type="match status" value="1"/>
</dbReference>
<comment type="subcellular location">
    <subcellularLocation>
        <location evidence="4">Secreted</location>
    </subcellularLocation>
    <subcellularLocation>
        <location evidence="4">Bacterial flagellum</location>
    </subcellularLocation>
</comment>
<dbReference type="GO" id="GO:0005198">
    <property type="term" value="F:structural molecule activity"/>
    <property type="evidence" value="ECO:0007669"/>
    <property type="project" value="UniProtKB-UniRule"/>
</dbReference>
<keyword evidence="7" id="KW-0969">Cilium</keyword>
<organism evidence="7 8">
    <name type="scientific">Alkalilimnicola ehrlichii (strain ATCC BAA-1101 / DSM 17681 / MLHE-1)</name>
    <dbReference type="NCBI Taxonomy" id="187272"/>
    <lineage>
        <taxon>Bacteria</taxon>
        <taxon>Pseudomonadati</taxon>
        <taxon>Pseudomonadota</taxon>
        <taxon>Gammaproteobacteria</taxon>
        <taxon>Chromatiales</taxon>
        <taxon>Ectothiorhodospiraceae</taxon>
        <taxon>Alkalilimnicola</taxon>
    </lineage>
</organism>
<dbReference type="GO" id="GO:0009288">
    <property type="term" value="C:bacterial-type flagellum"/>
    <property type="evidence" value="ECO:0007669"/>
    <property type="project" value="UniProtKB-SubCell"/>
</dbReference>
<name>Q0AAT3_ALKEH</name>
<dbReference type="SUPFAM" id="SSF64518">
    <property type="entry name" value="Phase 1 flagellin"/>
    <property type="match status" value="1"/>
</dbReference>
<comment type="similarity">
    <text evidence="1 4">Belongs to the bacterial flagellin family.</text>
</comment>
<reference evidence="8" key="1">
    <citation type="submission" date="2006-08" db="EMBL/GenBank/DDBJ databases">
        <title>Complete sequence of Alkalilimnicola ehrilichei MLHE-1.</title>
        <authorList>
            <person name="Copeland A."/>
            <person name="Lucas S."/>
            <person name="Lapidus A."/>
            <person name="Barry K."/>
            <person name="Detter J.C."/>
            <person name="Glavina del Rio T."/>
            <person name="Hammon N."/>
            <person name="Israni S."/>
            <person name="Dalin E."/>
            <person name="Tice H."/>
            <person name="Pitluck S."/>
            <person name="Sims D."/>
            <person name="Brettin T."/>
            <person name="Bruce D."/>
            <person name="Han C."/>
            <person name="Tapia R."/>
            <person name="Gilna P."/>
            <person name="Schmutz J."/>
            <person name="Larimer F."/>
            <person name="Land M."/>
            <person name="Hauser L."/>
            <person name="Kyrpides N."/>
            <person name="Mikhailova N."/>
            <person name="Oremland R.S."/>
            <person name="Hoeft S.E."/>
            <person name="Switzer-Blum J."/>
            <person name="Kulp T."/>
            <person name="King G."/>
            <person name="Tabita R."/>
            <person name="Witte B."/>
            <person name="Santini J.M."/>
            <person name="Basu P."/>
            <person name="Hollibaugh J.T."/>
            <person name="Xie G."/>
            <person name="Stolz J.F."/>
            <person name="Richardson P."/>
        </authorList>
    </citation>
    <scope>NUCLEOTIDE SEQUENCE [LARGE SCALE GENOMIC DNA]</scope>
    <source>
        <strain evidence="8">ATCC BAA-1101 / DSM 17681 / MLHE-1</strain>
    </source>
</reference>
<dbReference type="GO" id="GO:0005576">
    <property type="term" value="C:extracellular region"/>
    <property type="evidence" value="ECO:0007669"/>
    <property type="project" value="UniProtKB-SubCell"/>
</dbReference>
<dbReference type="Gene3D" id="6.10.10.10">
    <property type="entry name" value="Flagellar export chaperone, C-terminal domain"/>
    <property type="match status" value="1"/>
</dbReference>
<keyword evidence="3 4" id="KW-0975">Bacterial flagellum</keyword>
<gene>
    <name evidence="7" type="ordered locus">Mlg_0700</name>
</gene>
<dbReference type="Gene3D" id="6.10.280.190">
    <property type="match status" value="1"/>
</dbReference>
<keyword evidence="2 4" id="KW-0964">Secreted</keyword>
<proteinExistence type="inferred from homology"/>
<accession>Q0AAT3</accession>
<evidence type="ECO:0000256" key="4">
    <source>
        <dbReference type="RuleBase" id="RU362073"/>
    </source>
</evidence>
<keyword evidence="7" id="KW-0966">Cell projection</keyword>
<dbReference type="Proteomes" id="UP000001962">
    <property type="component" value="Chromosome"/>
</dbReference>
<evidence type="ECO:0000259" key="6">
    <source>
        <dbReference type="Pfam" id="PF00700"/>
    </source>
</evidence>
<feature type="domain" description="Flagellin C-terminal" evidence="6">
    <location>
        <begin position="404"/>
        <end position="485"/>
    </location>
</feature>
<keyword evidence="7" id="KW-0282">Flagellum</keyword>
<dbReference type="InterPro" id="IPR042187">
    <property type="entry name" value="Flagellin_C_sub2"/>
</dbReference>
<dbReference type="InterPro" id="IPR001029">
    <property type="entry name" value="Flagellin_N"/>
</dbReference>
<evidence type="ECO:0000256" key="3">
    <source>
        <dbReference type="ARBA" id="ARBA00023143"/>
    </source>
</evidence>
<dbReference type="KEGG" id="aeh:Mlg_0700"/>
<dbReference type="Pfam" id="PF00700">
    <property type="entry name" value="Flagellin_C"/>
    <property type="match status" value="1"/>
</dbReference>
<comment type="function">
    <text evidence="4">Flagellin is the subunit protein which polymerizes to form the filaments of bacterial flagella.</text>
</comment>
<evidence type="ECO:0000259" key="5">
    <source>
        <dbReference type="Pfam" id="PF00669"/>
    </source>
</evidence>
<dbReference type="OrthoDB" id="9796789at2"/>
<dbReference type="RefSeq" id="WP_011628449.1">
    <property type="nucleotide sequence ID" value="NC_008340.1"/>
</dbReference>
<evidence type="ECO:0000313" key="7">
    <source>
        <dbReference type="EMBL" id="ABI56054.1"/>
    </source>
</evidence>
<dbReference type="EMBL" id="CP000453">
    <property type="protein sequence ID" value="ABI56054.1"/>
    <property type="molecule type" value="Genomic_DNA"/>
</dbReference>
<keyword evidence="8" id="KW-1185">Reference proteome</keyword>
<dbReference type="Gene3D" id="2.30.220.10">
    <property type="entry name" value="f41 fragment of flagellin, C-terminal domain"/>
    <property type="match status" value="1"/>
</dbReference>
<dbReference type="InterPro" id="IPR001492">
    <property type="entry name" value="Flagellin"/>
</dbReference>
<sequence length="486" mass="50382">MAQVINTNIASLNAQRNLNASQNQLNVSLERLSSGLRINSAKDDAAGLAISERFTAQINGNNQAVRNANDGISLSQTAEGALEEIGNIGQRIRELAVQAANDTNSASDRQALNNEVQQLIAEAGRIAQATQFNDQNVLDGSLEEILFQVGANRGQTISVDGVDARSDQLGAQLFAGDDIDFTELVDNANATTASFNITDDLTINGEAVDLSGIEAEDGFADVDDIVAAINAVSGDTGVEADRALEVEATIDASGHTASNTGLAFSLNGVDITVDGTASQTEAATRLADAINEAGVSGVSAQIDPDDDTQVVLSGDGADLQFTQGADSQGITFVDGADLGANEDDIAGFARAIELTGQLGESVDVQGTDVGNLGLDNLGDGEEKTLASVDISTRDNASDAIRSMDFVLAQVNSLRADLGAVQNRFESTVANLSVTSENLEASRSRILDADFAAETAALTRSQILQQAGTSVLAQANQLPNNVLALLQ</sequence>
<dbReference type="PANTHER" id="PTHR42792:SF2">
    <property type="entry name" value="FLAGELLIN"/>
    <property type="match status" value="1"/>
</dbReference>
<dbReference type="AlphaFoldDB" id="Q0AAT3"/>
<dbReference type="HOGENOM" id="CLU_011142_7_0_6"/>
<dbReference type="Gene3D" id="1.20.1330.10">
    <property type="entry name" value="f41 fragment of flagellin, N-terminal domain"/>
    <property type="match status" value="1"/>
</dbReference>